<name>A0AA39UX29_9LECA</name>
<gene>
    <name evidence="1" type="ORF">JMJ35_010736</name>
</gene>
<dbReference type="Proteomes" id="UP001166286">
    <property type="component" value="Unassembled WGS sequence"/>
</dbReference>
<sequence length="133" mass="15261">MMTKRQARTQNESVYLHCRNIFTGPNARVRKVKKVRKLLEKNQHSFATLANEYKLEMIYTVAKELLDAGIFNSTLKAEAHFPGLFWSPHRGWKESESSDFDVTRSKLDALEDVISLEEENIKTSYGPSPKPSS</sequence>
<dbReference type="AlphaFoldDB" id="A0AA39UX29"/>
<organism evidence="1 2">
    <name type="scientific">Cladonia borealis</name>
    <dbReference type="NCBI Taxonomy" id="184061"/>
    <lineage>
        <taxon>Eukaryota</taxon>
        <taxon>Fungi</taxon>
        <taxon>Dikarya</taxon>
        <taxon>Ascomycota</taxon>
        <taxon>Pezizomycotina</taxon>
        <taxon>Lecanoromycetes</taxon>
        <taxon>OSLEUM clade</taxon>
        <taxon>Lecanoromycetidae</taxon>
        <taxon>Lecanorales</taxon>
        <taxon>Lecanorineae</taxon>
        <taxon>Cladoniaceae</taxon>
        <taxon>Cladonia</taxon>
    </lineage>
</organism>
<comment type="caution">
    <text evidence="1">The sequence shown here is derived from an EMBL/GenBank/DDBJ whole genome shotgun (WGS) entry which is preliminary data.</text>
</comment>
<keyword evidence="2" id="KW-1185">Reference proteome</keyword>
<proteinExistence type="predicted"/>
<dbReference type="EMBL" id="JAFEKC020000028">
    <property type="protein sequence ID" value="KAK0506847.1"/>
    <property type="molecule type" value="Genomic_DNA"/>
</dbReference>
<accession>A0AA39UX29</accession>
<protein>
    <submittedName>
        <fullName evidence="1">Uncharacterized protein</fullName>
    </submittedName>
</protein>
<evidence type="ECO:0000313" key="1">
    <source>
        <dbReference type="EMBL" id="KAK0506847.1"/>
    </source>
</evidence>
<evidence type="ECO:0000313" key="2">
    <source>
        <dbReference type="Proteomes" id="UP001166286"/>
    </source>
</evidence>
<reference evidence="1" key="1">
    <citation type="submission" date="2023-03" db="EMBL/GenBank/DDBJ databases">
        <title>Complete genome of Cladonia borealis.</title>
        <authorList>
            <person name="Park H."/>
        </authorList>
    </citation>
    <scope>NUCLEOTIDE SEQUENCE</scope>
    <source>
        <strain evidence="1">ANT050790</strain>
    </source>
</reference>